<evidence type="ECO:0008006" key="4">
    <source>
        <dbReference type="Google" id="ProtNLM"/>
    </source>
</evidence>
<dbReference type="InterPro" id="IPR006597">
    <property type="entry name" value="Sel1-like"/>
</dbReference>
<dbReference type="PANTHER" id="PTHR45011:SF1">
    <property type="entry name" value="DAP3-BINDING CELL DEATH ENHANCER 1"/>
    <property type="match status" value="1"/>
</dbReference>
<name>K0RDM5_THAOC</name>
<comment type="caution">
    <text evidence="2">The sequence shown here is derived from an EMBL/GenBank/DDBJ whole genome shotgun (WGS) entry which is preliminary data.</text>
</comment>
<keyword evidence="3" id="KW-1185">Reference proteome</keyword>
<dbReference type="AlphaFoldDB" id="K0RDM5"/>
<dbReference type="Proteomes" id="UP000266841">
    <property type="component" value="Unassembled WGS sequence"/>
</dbReference>
<dbReference type="EMBL" id="AGNL01040956">
    <property type="protein sequence ID" value="EJK51823.1"/>
    <property type="molecule type" value="Genomic_DNA"/>
</dbReference>
<feature type="compositionally biased region" description="Basic residues" evidence="1">
    <location>
        <begin position="397"/>
        <end position="411"/>
    </location>
</feature>
<dbReference type="OrthoDB" id="272077at2759"/>
<proteinExistence type="predicted"/>
<dbReference type="InterPro" id="IPR011990">
    <property type="entry name" value="TPR-like_helical_dom_sf"/>
</dbReference>
<protein>
    <recommendedName>
        <fullName evidence="4">RING-type domain-containing protein</fullName>
    </recommendedName>
</protein>
<dbReference type="SMART" id="SM00671">
    <property type="entry name" value="SEL1"/>
    <property type="match status" value="3"/>
</dbReference>
<evidence type="ECO:0000256" key="1">
    <source>
        <dbReference type="SAM" id="MobiDB-lite"/>
    </source>
</evidence>
<gene>
    <name evidence="2" type="ORF">THAOC_28973</name>
</gene>
<dbReference type="eggNOG" id="KOG1550">
    <property type="taxonomic scope" value="Eukaryota"/>
</dbReference>
<evidence type="ECO:0000313" key="3">
    <source>
        <dbReference type="Proteomes" id="UP000266841"/>
    </source>
</evidence>
<organism evidence="2 3">
    <name type="scientific">Thalassiosira oceanica</name>
    <name type="common">Marine diatom</name>
    <dbReference type="NCBI Taxonomy" id="159749"/>
    <lineage>
        <taxon>Eukaryota</taxon>
        <taxon>Sar</taxon>
        <taxon>Stramenopiles</taxon>
        <taxon>Ochrophyta</taxon>
        <taxon>Bacillariophyta</taxon>
        <taxon>Coscinodiscophyceae</taxon>
        <taxon>Thalassiosirophycidae</taxon>
        <taxon>Thalassiosirales</taxon>
        <taxon>Thalassiosiraceae</taxon>
        <taxon>Thalassiosira</taxon>
    </lineage>
</organism>
<reference evidence="2 3" key="1">
    <citation type="journal article" date="2012" name="Genome Biol.">
        <title>Genome and low-iron response of an oceanic diatom adapted to chronic iron limitation.</title>
        <authorList>
            <person name="Lommer M."/>
            <person name="Specht M."/>
            <person name="Roy A.S."/>
            <person name="Kraemer L."/>
            <person name="Andreson R."/>
            <person name="Gutowska M.A."/>
            <person name="Wolf J."/>
            <person name="Bergner S.V."/>
            <person name="Schilhabel M.B."/>
            <person name="Klostermeier U.C."/>
            <person name="Beiko R.G."/>
            <person name="Rosenstiel P."/>
            <person name="Hippler M."/>
            <person name="Laroche J."/>
        </authorList>
    </citation>
    <scope>NUCLEOTIDE SEQUENCE [LARGE SCALE GENOMIC DNA]</scope>
    <source>
        <strain evidence="2 3">CCMP1005</strain>
    </source>
</reference>
<dbReference type="PANTHER" id="PTHR45011">
    <property type="entry name" value="DAP3-BINDING CELL DEATH ENHANCER 1"/>
    <property type="match status" value="1"/>
</dbReference>
<dbReference type="Pfam" id="PF08238">
    <property type="entry name" value="Sel1"/>
    <property type="match status" value="3"/>
</dbReference>
<dbReference type="SUPFAM" id="SSF57850">
    <property type="entry name" value="RING/U-box"/>
    <property type="match status" value="1"/>
</dbReference>
<evidence type="ECO:0000313" key="2">
    <source>
        <dbReference type="EMBL" id="EJK51823.1"/>
    </source>
</evidence>
<dbReference type="SUPFAM" id="SSF81901">
    <property type="entry name" value="HCP-like"/>
    <property type="match status" value="1"/>
</dbReference>
<accession>K0RDM5</accession>
<feature type="region of interest" description="Disordered" evidence="1">
    <location>
        <begin position="312"/>
        <end position="429"/>
    </location>
</feature>
<dbReference type="InterPro" id="IPR052748">
    <property type="entry name" value="ISR_Activator"/>
</dbReference>
<sequence>MKICGACVRELSDDSYSVEQRERRQSIRRCEECVATGNQLVLMKKGRTRPEEDDCPICQLPLPLDVNQSMFKACCMKEVCNGCVLATRKRGMRDCPFCRASTPDEEQALVMIRKRVAVGDPVAIWNLGTKYESGEYGLEKDVVRAVEQYERAAELGVKDAHYNLGVLYAYGTDVEKDMYKAFRHYEAAAMCGHVNARHNLGCIEGKAGNYDLALQHMMIAAKLGDVDSLNIVKSAFMSGDATRADYAVALRGHQNAKEEMSSSDRDEAKAFEMILRGKIEKANQQRRAQLLSGESISSTRALWRDKRRLTAGVPGSRVQGRIKPTADVLTRAAPPSRPRSLRRDLARNSRTERGRPKSQGRSPRIPQEAKAAELPNPLTPKSAPAQRKSGDDGRSPRAFRRLRGPGRHHAARVVGDKGSSSVMLRPRAAAWTRRRASQVRARTRRSRLALLPRDDRLRGQVGPRPRHHRRRPRVAKMWLKCFAVWMVPVLIDSGPVPRSQEKVAAEVLLARLDVASLCVWLADAGLEKTLMSPAGTFKIAGGGERATNGAT</sequence>
<feature type="compositionally biased region" description="Basic and acidic residues" evidence="1">
    <location>
        <begin position="341"/>
        <end position="355"/>
    </location>
</feature>
<dbReference type="Gene3D" id="1.25.40.10">
    <property type="entry name" value="Tetratricopeptide repeat domain"/>
    <property type="match status" value="1"/>
</dbReference>